<reference evidence="3 4" key="1">
    <citation type="submission" date="2020-01" db="EMBL/GenBank/DDBJ databases">
        <authorList>
            <person name="Gupta K D."/>
        </authorList>
    </citation>
    <scope>NUCLEOTIDE SEQUENCE [LARGE SCALE GENOMIC DNA]</scope>
</reference>
<dbReference type="PANTHER" id="PTHR38926">
    <property type="entry name" value="F-BOX DOMAIN CONTAINING PROTEIN, EXPRESSED"/>
    <property type="match status" value="1"/>
</dbReference>
<dbReference type="InterPro" id="IPR036047">
    <property type="entry name" value="F-box-like_dom_sf"/>
</dbReference>
<comment type="caution">
    <text evidence="3">The sequence shown here is derived from an EMBL/GenBank/DDBJ whole genome shotgun (WGS) entry which is preliminary data.</text>
</comment>
<dbReference type="PROSITE" id="PS50181">
    <property type="entry name" value="FBOX"/>
    <property type="match status" value="1"/>
</dbReference>
<keyword evidence="4" id="KW-1185">Reference proteome</keyword>
<protein>
    <recommendedName>
        <fullName evidence="2">F-box domain-containing protein</fullName>
    </recommendedName>
</protein>
<feature type="region of interest" description="Disordered" evidence="1">
    <location>
        <begin position="1"/>
        <end position="23"/>
    </location>
</feature>
<organism evidence="3 4">
    <name type="scientific">Cyclocybe aegerita</name>
    <name type="common">Black poplar mushroom</name>
    <name type="synonym">Agrocybe aegerita</name>
    <dbReference type="NCBI Taxonomy" id="1973307"/>
    <lineage>
        <taxon>Eukaryota</taxon>
        <taxon>Fungi</taxon>
        <taxon>Dikarya</taxon>
        <taxon>Basidiomycota</taxon>
        <taxon>Agaricomycotina</taxon>
        <taxon>Agaricomycetes</taxon>
        <taxon>Agaricomycetidae</taxon>
        <taxon>Agaricales</taxon>
        <taxon>Agaricineae</taxon>
        <taxon>Bolbitiaceae</taxon>
        <taxon>Cyclocybe</taxon>
    </lineage>
</organism>
<dbReference type="SUPFAM" id="SSF81383">
    <property type="entry name" value="F-box domain"/>
    <property type="match status" value="1"/>
</dbReference>
<dbReference type="EMBL" id="CACVBS010000024">
    <property type="protein sequence ID" value="CAA7259469.1"/>
    <property type="molecule type" value="Genomic_DNA"/>
</dbReference>
<dbReference type="Gene3D" id="3.80.10.10">
    <property type="entry name" value="Ribonuclease Inhibitor"/>
    <property type="match status" value="2"/>
</dbReference>
<dbReference type="OrthoDB" id="2269034at2759"/>
<evidence type="ECO:0000313" key="4">
    <source>
        <dbReference type="Proteomes" id="UP000467700"/>
    </source>
</evidence>
<dbReference type="Pfam" id="PF12937">
    <property type="entry name" value="F-box-like"/>
    <property type="match status" value="1"/>
</dbReference>
<feature type="domain" description="F-box" evidence="2">
    <location>
        <begin position="65"/>
        <end position="115"/>
    </location>
</feature>
<gene>
    <name evidence="3" type="ORF">AAE3_LOCUS1694</name>
</gene>
<dbReference type="Gene3D" id="1.20.1280.50">
    <property type="match status" value="1"/>
</dbReference>
<name>A0A8S0XE26_CYCAE</name>
<proteinExistence type="predicted"/>
<dbReference type="Proteomes" id="UP000467700">
    <property type="component" value="Unassembled WGS sequence"/>
</dbReference>
<dbReference type="InterPro" id="IPR001810">
    <property type="entry name" value="F-box_dom"/>
</dbReference>
<evidence type="ECO:0000313" key="3">
    <source>
        <dbReference type="EMBL" id="CAA7259469.1"/>
    </source>
</evidence>
<dbReference type="SUPFAM" id="SSF52047">
    <property type="entry name" value="RNI-like"/>
    <property type="match status" value="1"/>
</dbReference>
<dbReference type="PANTHER" id="PTHR38926:SF5">
    <property type="entry name" value="F-BOX AND LEUCINE-RICH REPEAT PROTEIN 6"/>
    <property type="match status" value="1"/>
</dbReference>
<sequence length="976" mass="111863">MSSESTEFEGPLPVESQSDDDNIEEKIQRLTKLQEELFREYATVREELLRKRRRLRELSRSRNPSKFRDLLPRELFGEILAHLLENDSTVLVRPSQVCRQWRSYITGSPRLWTKLNIRSQSPVNLDGHVRTCLSRSLTLPLSLLIRDPPSIDDVDEQLRHHHCTDWLEAIFDEAAGREWRSITITDHYFCKGPRIIRDRMKKGLLGSLVNLSPLARHPDPDVETWTIDMLPRLKELGYGGDVWRINASTTWPNLTSLELTNVINDLEDVISILRQTTNLRSCSVAFDTPEDDLGPDGTRHLSLPHLRHLGITSQFVARALPEIIHAPQLETLYLNHAECFNVNDLEGYRHLLRRNGGTLKSIRAPGIQADFLIEYFPRLIFLEKLVIFGRFQTSDANGDPISQGTSTRMLVSRRTKYAPARSVGNTGSTSDNVIAAFLKLLKHRSGRGFDEAEELARHIGDRESFGWVSRLRRVRYLLDSRMWEDVRRRRHTFERLRDDGGLDIEVHMRNALAYFELNYGRVTTTTYMESFEEQIRLLDAEADEANRRFHARRTILLDRRARAAVAPHGVCIQSLPPEILLEVFENLVGDDSRSMTCARARGQDEDKVRAYMKVITERVRERPLTLSIESFLDIVLKMVESCTLASLSVVVDQVEDLTPFFEDSNRGNTNQLKTLSLTCRTRDETGVFELDIAGGVVDMQSFTQLTSLTLDFSEEFTDRVLAPWSQLTDLKLTSNMFSLDYLNILRHCVNLEGCSIYPDTAEDVEDLFLPERTGKPVHLPKIRILELLGCFYVPDLIPAKLVCPVLQEICFDYKGYLEIDGGGYMTSFLKQCAPTLKKLRMPAIGLTGRSNEILAPLVELEELTIAGIFSPESSDNSHYSYRGSLILDVWSVFGHLIEQPLCLPGLQVIRLIDQSVEEKHVVEHHLFKFLESRLGKASLLRSVVFRLNSEDRQQLEARRARYSEWESQGVKFDLEE</sequence>
<dbReference type="AlphaFoldDB" id="A0A8S0XE26"/>
<accession>A0A8S0XE26</accession>
<evidence type="ECO:0000256" key="1">
    <source>
        <dbReference type="SAM" id="MobiDB-lite"/>
    </source>
</evidence>
<evidence type="ECO:0000259" key="2">
    <source>
        <dbReference type="PROSITE" id="PS50181"/>
    </source>
</evidence>
<dbReference type="InterPro" id="IPR032675">
    <property type="entry name" value="LRR_dom_sf"/>
</dbReference>